<organism evidence="2 3">
    <name type="scientific">Scyliorhinus torazame</name>
    <name type="common">Cloudy catshark</name>
    <name type="synonym">Catulus torazame</name>
    <dbReference type="NCBI Taxonomy" id="75743"/>
    <lineage>
        <taxon>Eukaryota</taxon>
        <taxon>Metazoa</taxon>
        <taxon>Chordata</taxon>
        <taxon>Craniata</taxon>
        <taxon>Vertebrata</taxon>
        <taxon>Chondrichthyes</taxon>
        <taxon>Elasmobranchii</taxon>
        <taxon>Galeomorphii</taxon>
        <taxon>Galeoidea</taxon>
        <taxon>Carcharhiniformes</taxon>
        <taxon>Scyliorhinidae</taxon>
        <taxon>Scyliorhinus</taxon>
    </lineage>
</organism>
<feature type="compositionally biased region" description="Basic and acidic residues" evidence="1">
    <location>
        <begin position="47"/>
        <end position="61"/>
    </location>
</feature>
<sequence length="314" mass="36217">DRLETARRRADEEQSQHNVQLEELRQCLEAQDARYREFEAQSQSKVQDLHEAQERRAAESERVRSLEAERYLTQERLGSLQRAVAQLESEKLDAERAVSRLERERTAARRALEKAESEKVRMEGETRHLSAERKRLEETVSVTEKELSSTRQRLKELQNQLSELKSSHHRDLTNVTTRGQIELKGEVDHLRLSNRQLETTLESRERAHRQRVKGLEEQITVLKTQLNLELQHKHQYIRLSTRANNELSGLRRNLSDSLSAVSRDPDLSMLASETRRLDRSLNHSLQSSPGSHAPSSATQSRTLPSRGPLGGSEF</sequence>
<feature type="compositionally biased region" description="Polar residues" evidence="1">
    <location>
        <begin position="282"/>
        <end position="303"/>
    </location>
</feature>
<feature type="region of interest" description="Disordered" evidence="1">
    <location>
        <begin position="39"/>
        <end position="61"/>
    </location>
</feature>
<proteinExistence type="predicted"/>
<dbReference type="Gene3D" id="1.10.287.1490">
    <property type="match status" value="1"/>
</dbReference>
<evidence type="ECO:0008006" key="4">
    <source>
        <dbReference type="Google" id="ProtNLM"/>
    </source>
</evidence>
<evidence type="ECO:0000256" key="1">
    <source>
        <dbReference type="SAM" id="MobiDB-lite"/>
    </source>
</evidence>
<accession>A0A401Q0P0</accession>
<feature type="region of interest" description="Disordered" evidence="1">
    <location>
        <begin position="278"/>
        <end position="314"/>
    </location>
</feature>
<keyword evidence="3" id="KW-1185">Reference proteome</keyword>
<feature type="region of interest" description="Disordered" evidence="1">
    <location>
        <begin position="110"/>
        <end position="129"/>
    </location>
</feature>
<protein>
    <recommendedName>
        <fullName evidence="4">Myosin tail domain-containing protein</fullName>
    </recommendedName>
</protein>
<gene>
    <name evidence="2" type="ORF">scyTo_0015906</name>
</gene>
<dbReference type="AlphaFoldDB" id="A0A401Q0P0"/>
<evidence type="ECO:0000313" key="3">
    <source>
        <dbReference type="Proteomes" id="UP000288216"/>
    </source>
</evidence>
<dbReference type="EMBL" id="BFAA01009262">
    <property type="protein sequence ID" value="GCB78928.1"/>
    <property type="molecule type" value="Genomic_DNA"/>
</dbReference>
<evidence type="ECO:0000313" key="2">
    <source>
        <dbReference type="EMBL" id="GCB78928.1"/>
    </source>
</evidence>
<reference evidence="2 3" key="1">
    <citation type="journal article" date="2018" name="Nat. Ecol. Evol.">
        <title>Shark genomes provide insights into elasmobranch evolution and the origin of vertebrates.</title>
        <authorList>
            <person name="Hara Y"/>
            <person name="Yamaguchi K"/>
            <person name="Onimaru K"/>
            <person name="Kadota M"/>
            <person name="Koyanagi M"/>
            <person name="Keeley SD"/>
            <person name="Tatsumi K"/>
            <person name="Tanaka K"/>
            <person name="Motone F"/>
            <person name="Kageyama Y"/>
            <person name="Nozu R"/>
            <person name="Adachi N"/>
            <person name="Nishimura O"/>
            <person name="Nakagawa R"/>
            <person name="Tanegashima C"/>
            <person name="Kiyatake I"/>
            <person name="Matsumoto R"/>
            <person name="Murakumo K"/>
            <person name="Nishida K"/>
            <person name="Terakita A"/>
            <person name="Kuratani S"/>
            <person name="Sato K"/>
            <person name="Hyodo S Kuraku.S."/>
        </authorList>
    </citation>
    <scope>NUCLEOTIDE SEQUENCE [LARGE SCALE GENOMIC DNA]</scope>
</reference>
<dbReference type="Proteomes" id="UP000288216">
    <property type="component" value="Unassembled WGS sequence"/>
</dbReference>
<name>A0A401Q0P0_SCYTO</name>
<comment type="caution">
    <text evidence="2">The sequence shown here is derived from an EMBL/GenBank/DDBJ whole genome shotgun (WGS) entry which is preliminary data.</text>
</comment>
<feature type="non-terminal residue" evidence="2">
    <location>
        <position position="1"/>
    </location>
</feature>
<dbReference type="OrthoDB" id="3549872at2759"/>
<dbReference type="OMA" id="HAQRSID"/>